<sequence length="333" mass="35412">MMGGWTGSWYAAIANTGAEGLVLLLLALGVLALVAAGASRGRDRIRDHLDRVVRWQTGGPSGDESDAGGLRASSPGEALARMLRALHGALGTVALANAAERARIRQRLLNAGFRDPDYVPLFLTAKNVSALAGVAAGAVAVFGFNPLPPVFALQLGAVLACAYAGIVLPERILASLAKRRQAAIGRSLPDALDLLIICANAGYSLDLSLARVGREMRIAARAMSEELMTTADELRVLTDRREALRNLASRNDLESLRSLVSTLLQAQKYGTPLTQALRTLAAEMRHARMMAVEERAARLPALISIPLMVLILPAVFIIVAGPAFIQVARTWSQ</sequence>
<evidence type="ECO:0000313" key="9">
    <source>
        <dbReference type="Proteomes" id="UP001244552"/>
    </source>
</evidence>
<feature type="transmembrane region" description="Helical" evidence="6">
    <location>
        <begin position="299"/>
        <end position="325"/>
    </location>
</feature>
<organism evidence="8 9">
    <name type="scientific">Azospirillum picis</name>
    <dbReference type="NCBI Taxonomy" id="488438"/>
    <lineage>
        <taxon>Bacteria</taxon>
        <taxon>Pseudomonadati</taxon>
        <taxon>Pseudomonadota</taxon>
        <taxon>Alphaproteobacteria</taxon>
        <taxon>Rhodospirillales</taxon>
        <taxon>Azospirillaceae</taxon>
        <taxon>Azospirillum</taxon>
    </lineage>
</organism>
<dbReference type="PANTHER" id="PTHR35007:SF2">
    <property type="entry name" value="PILUS ASSEMBLE PROTEIN"/>
    <property type="match status" value="1"/>
</dbReference>
<dbReference type="PANTHER" id="PTHR35007">
    <property type="entry name" value="INTEGRAL MEMBRANE PROTEIN-RELATED"/>
    <property type="match status" value="1"/>
</dbReference>
<keyword evidence="4 6" id="KW-1133">Transmembrane helix</keyword>
<evidence type="ECO:0000256" key="3">
    <source>
        <dbReference type="ARBA" id="ARBA00022692"/>
    </source>
</evidence>
<dbReference type="Pfam" id="PF00482">
    <property type="entry name" value="T2SSF"/>
    <property type="match status" value="1"/>
</dbReference>
<proteinExistence type="predicted"/>
<name>A0ABU0MN96_9PROT</name>
<evidence type="ECO:0000259" key="7">
    <source>
        <dbReference type="Pfam" id="PF00482"/>
    </source>
</evidence>
<keyword evidence="3 6" id="KW-0812">Transmembrane</keyword>
<gene>
    <name evidence="8" type="ORF">QO018_003807</name>
</gene>
<evidence type="ECO:0000256" key="5">
    <source>
        <dbReference type="ARBA" id="ARBA00023136"/>
    </source>
</evidence>
<feature type="transmembrane region" description="Helical" evidence="6">
    <location>
        <begin position="150"/>
        <end position="169"/>
    </location>
</feature>
<keyword evidence="2" id="KW-1003">Cell membrane</keyword>
<dbReference type="RefSeq" id="WP_209984697.1">
    <property type="nucleotide sequence ID" value="NZ_JAGINO010000015.1"/>
</dbReference>
<keyword evidence="5 6" id="KW-0472">Membrane</keyword>
<evidence type="ECO:0000256" key="6">
    <source>
        <dbReference type="SAM" id="Phobius"/>
    </source>
</evidence>
<evidence type="ECO:0000256" key="4">
    <source>
        <dbReference type="ARBA" id="ARBA00022989"/>
    </source>
</evidence>
<dbReference type="InterPro" id="IPR018076">
    <property type="entry name" value="T2SS_GspF_dom"/>
</dbReference>
<keyword evidence="9" id="KW-1185">Reference proteome</keyword>
<feature type="transmembrane region" description="Helical" evidence="6">
    <location>
        <begin position="118"/>
        <end position="144"/>
    </location>
</feature>
<feature type="transmembrane region" description="Helical" evidence="6">
    <location>
        <begin position="20"/>
        <end position="38"/>
    </location>
</feature>
<comment type="caution">
    <text evidence="8">The sequence shown here is derived from an EMBL/GenBank/DDBJ whole genome shotgun (WGS) entry which is preliminary data.</text>
</comment>
<dbReference type="EMBL" id="JAUSVU010000014">
    <property type="protein sequence ID" value="MDQ0534930.1"/>
    <property type="molecule type" value="Genomic_DNA"/>
</dbReference>
<dbReference type="Proteomes" id="UP001244552">
    <property type="component" value="Unassembled WGS sequence"/>
</dbReference>
<feature type="domain" description="Type II secretion system protein GspF" evidence="7">
    <location>
        <begin position="192"/>
        <end position="319"/>
    </location>
</feature>
<evidence type="ECO:0000313" key="8">
    <source>
        <dbReference type="EMBL" id="MDQ0534930.1"/>
    </source>
</evidence>
<evidence type="ECO:0000256" key="2">
    <source>
        <dbReference type="ARBA" id="ARBA00022475"/>
    </source>
</evidence>
<reference evidence="8 9" key="1">
    <citation type="submission" date="2023-07" db="EMBL/GenBank/DDBJ databases">
        <title>Genomic Encyclopedia of Type Strains, Phase IV (KMG-IV): sequencing the most valuable type-strain genomes for metagenomic binning, comparative biology and taxonomic classification.</title>
        <authorList>
            <person name="Goeker M."/>
        </authorList>
    </citation>
    <scope>NUCLEOTIDE SEQUENCE [LARGE SCALE GENOMIC DNA]</scope>
    <source>
        <strain evidence="8 9">DSM 19922</strain>
    </source>
</reference>
<evidence type="ECO:0000256" key="1">
    <source>
        <dbReference type="ARBA" id="ARBA00004651"/>
    </source>
</evidence>
<comment type="subcellular location">
    <subcellularLocation>
        <location evidence="1">Cell membrane</location>
        <topology evidence="1">Multi-pass membrane protein</topology>
    </subcellularLocation>
</comment>
<accession>A0ABU0MN96</accession>
<protein>
    <submittedName>
        <fullName evidence="8">Tight adherence protein C</fullName>
    </submittedName>
</protein>